<dbReference type="AlphaFoldDB" id="A0A1F6VS96"/>
<accession>A0A1F6VS96</accession>
<comment type="function">
    <text evidence="5">Forms part of the polypeptide exit tunnel.</text>
</comment>
<evidence type="ECO:0000256" key="2">
    <source>
        <dbReference type="ARBA" id="ARBA00022980"/>
    </source>
</evidence>
<dbReference type="Proteomes" id="UP000179686">
    <property type="component" value="Unassembled WGS sequence"/>
</dbReference>
<evidence type="ECO:0000256" key="3">
    <source>
        <dbReference type="ARBA" id="ARBA00023274"/>
    </source>
</evidence>
<dbReference type="GO" id="GO:0003735">
    <property type="term" value="F:structural constituent of ribosome"/>
    <property type="evidence" value="ECO:0007669"/>
    <property type="project" value="InterPro"/>
</dbReference>
<keyword evidence="5" id="KW-0694">RNA-binding</keyword>
<comment type="subunit">
    <text evidence="5">Part of the 50S ribosomal subunit.</text>
</comment>
<feature type="region of interest" description="Disordered" evidence="6">
    <location>
        <begin position="49"/>
        <end position="94"/>
    </location>
</feature>
<proteinExistence type="inferred from homology"/>
<protein>
    <recommendedName>
        <fullName evidence="4 5">Large ribosomal subunit protein uL4</fullName>
    </recommendedName>
</protein>
<comment type="caution">
    <text evidence="7">The sequence shown here is derived from an EMBL/GenBank/DDBJ whole genome shotgun (WGS) entry which is preliminary data.</text>
</comment>
<evidence type="ECO:0000256" key="1">
    <source>
        <dbReference type="ARBA" id="ARBA00010528"/>
    </source>
</evidence>
<dbReference type="HAMAP" id="MF_01328_B">
    <property type="entry name" value="Ribosomal_uL4_B"/>
    <property type="match status" value="1"/>
</dbReference>
<dbReference type="Pfam" id="PF00573">
    <property type="entry name" value="Ribosomal_L4"/>
    <property type="match status" value="1"/>
</dbReference>
<sequence length="219" mass="24328">METTIYSNKGIASGSLKLPEAIFDLPWNGDLVHQVAVAIQANMRDSIAHAKDRSQVSGGGKKPWAQKGTGRARHGSTRSPIWRHGGVTHGPLSEKDYSQKINRKMRTKALFTVLSQKMRDGEIMFVDNFALENIKTKEAAKVLLDLSKIKGFERLASKRKNTALISVKGRNEIVEKSFSNIPSVMVDKVEDMSVVDALSARYLIITAPEEAIKFFESKK</sequence>
<dbReference type="PANTHER" id="PTHR10746">
    <property type="entry name" value="50S RIBOSOMAL PROTEIN L4"/>
    <property type="match status" value="1"/>
</dbReference>
<gene>
    <name evidence="5" type="primary">rplD</name>
    <name evidence="7" type="ORF">A3J61_02430</name>
</gene>
<dbReference type="GO" id="GO:0019843">
    <property type="term" value="F:rRNA binding"/>
    <property type="evidence" value="ECO:0007669"/>
    <property type="project" value="UniProtKB-UniRule"/>
</dbReference>
<organism evidence="7 8">
    <name type="scientific">Candidatus Nomurabacteria bacterium RIFCSPHIGHO2_02_FULL_38_15</name>
    <dbReference type="NCBI Taxonomy" id="1801752"/>
    <lineage>
        <taxon>Bacteria</taxon>
        <taxon>Candidatus Nomuraibacteriota</taxon>
    </lineage>
</organism>
<dbReference type="Gene3D" id="3.40.1370.10">
    <property type="match status" value="1"/>
</dbReference>
<evidence type="ECO:0000256" key="4">
    <source>
        <dbReference type="ARBA" id="ARBA00035244"/>
    </source>
</evidence>
<dbReference type="InterPro" id="IPR023574">
    <property type="entry name" value="Ribosomal_uL4_dom_sf"/>
</dbReference>
<comment type="similarity">
    <text evidence="1 5">Belongs to the universal ribosomal protein uL4 family.</text>
</comment>
<dbReference type="STRING" id="1801752.A3J61_02430"/>
<keyword evidence="3 5" id="KW-0687">Ribonucleoprotein</keyword>
<evidence type="ECO:0000313" key="8">
    <source>
        <dbReference type="Proteomes" id="UP000179686"/>
    </source>
</evidence>
<keyword evidence="5" id="KW-0699">rRNA-binding</keyword>
<name>A0A1F6VS96_9BACT</name>
<dbReference type="EMBL" id="MFUC01000005">
    <property type="protein sequence ID" value="OGI72462.1"/>
    <property type="molecule type" value="Genomic_DNA"/>
</dbReference>
<dbReference type="GO" id="GO:0005840">
    <property type="term" value="C:ribosome"/>
    <property type="evidence" value="ECO:0007669"/>
    <property type="project" value="UniProtKB-KW"/>
</dbReference>
<dbReference type="GO" id="GO:0006412">
    <property type="term" value="P:translation"/>
    <property type="evidence" value="ECO:0007669"/>
    <property type="project" value="UniProtKB-UniRule"/>
</dbReference>
<evidence type="ECO:0000256" key="5">
    <source>
        <dbReference type="HAMAP-Rule" id="MF_01328"/>
    </source>
</evidence>
<dbReference type="GO" id="GO:1990904">
    <property type="term" value="C:ribonucleoprotein complex"/>
    <property type="evidence" value="ECO:0007669"/>
    <property type="project" value="UniProtKB-KW"/>
</dbReference>
<comment type="function">
    <text evidence="5">One of the primary rRNA binding proteins, this protein initially binds near the 5'-end of the 23S rRNA. It is important during the early stages of 50S assembly. It makes multiple contacts with different domains of the 23S rRNA in the assembled 50S subunit and ribosome.</text>
</comment>
<evidence type="ECO:0000313" key="7">
    <source>
        <dbReference type="EMBL" id="OGI72462.1"/>
    </source>
</evidence>
<reference evidence="7 8" key="1">
    <citation type="journal article" date="2016" name="Nat. Commun.">
        <title>Thousands of microbial genomes shed light on interconnected biogeochemical processes in an aquifer system.</title>
        <authorList>
            <person name="Anantharaman K."/>
            <person name="Brown C.T."/>
            <person name="Hug L.A."/>
            <person name="Sharon I."/>
            <person name="Castelle C.J."/>
            <person name="Probst A.J."/>
            <person name="Thomas B.C."/>
            <person name="Singh A."/>
            <person name="Wilkins M.J."/>
            <person name="Karaoz U."/>
            <person name="Brodie E.L."/>
            <person name="Williams K.H."/>
            <person name="Hubbard S.S."/>
            <person name="Banfield J.F."/>
        </authorList>
    </citation>
    <scope>NUCLEOTIDE SEQUENCE [LARGE SCALE GENOMIC DNA]</scope>
</reference>
<dbReference type="SUPFAM" id="SSF52166">
    <property type="entry name" value="Ribosomal protein L4"/>
    <property type="match status" value="1"/>
</dbReference>
<dbReference type="PANTHER" id="PTHR10746:SF6">
    <property type="entry name" value="LARGE RIBOSOMAL SUBUNIT PROTEIN UL4M"/>
    <property type="match status" value="1"/>
</dbReference>
<dbReference type="NCBIfam" id="TIGR03953">
    <property type="entry name" value="rplD_bact"/>
    <property type="match status" value="1"/>
</dbReference>
<dbReference type="InterPro" id="IPR002136">
    <property type="entry name" value="Ribosomal_uL4"/>
</dbReference>
<evidence type="ECO:0000256" key="6">
    <source>
        <dbReference type="SAM" id="MobiDB-lite"/>
    </source>
</evidence>
<keyword evidence="2 5" id="KW-0689">Ribosomal protein</keyword>
<dbReference type="InterPro" id="IPR013005">
    <property type="entry name" value="Ribosomal_uL4-like"/>
</dbReference>